<dbReference type="Pfam" id="PF20441">
    <property type="entry name" value="TerL_nuclease"/>
    <property type="match status" value="1"/>
</dbReference>
<name>A0A4Y3W994_NITWI</name>
<feature type="compositionally biased region" description="Low complexity" evidence="1">
    <location>
        <begin position="1"/>
        <end position="15"/>
    </location>
</feature>
<protein>
    <recommendedName>
        <fullName evidence="6">Phage Terminase</fullName>
    </recommendedName>
</protein>
<dbReference type="InterPro" id="IPR027417">
    <property type="entry name" value="P-loop_NTPase"/>
</dbReference>
<evidence type="ECO:0000259" key="2">
    <source>
        <dbReference type="Pfam" id="PF03354"/>
    </source>
</evidence>
<dbReference type="AlphaFoldDB" id="A0A4Y3W994"/>
<evidence type="ECO:0000259" key="3">
    <source>
        <dbReference type="Pfam" id="PF20441"/>
    </source>
</evidence>
<dbReference type="Gene3D" id="3.30.420.240">
    <property type="match status" value="1"/>
</dbReference>
<evidence type="ECO:0000313" key="4">
    <source>
        <dbReference type="EMBL" id="GEC15165.1"/>
    </source>
</evidence>
<sequence length="617" mass="69062">MDELSTTLPPNATPSAAPPPQPDLEPEDEVTAYAAAVLAGEIVAGPLVRLACERHQRDLTSGEKRGLVFDVHAAQRAIGFFRDVLTVEVEERDEYGEVSTYASPFNLQPWQAFIIGSLFGWKNALGFRRFRRAYVEIGKGNGKSPLAAGIGHYMLLGCRKLRAEVYSAATDKDQAAILFRDAVAMWERSPALRRRLKPKGANPVWELHTSRPGVNSYFKPISSDKKGKSGIRPYCALIDEVHEHPDNSVIEMMRAGTKGNQEALLFEITNSGFDKKTVCGQEHDMSVRILKREFENDAWFAFIANLDEADDPFEDETCWPKANPNLGVSIQPAFIREQVQEAQGMPSKEGLVRRLHFCQWTESATSAIPRKVWEDCEGDVDVDKLTADNVPCYGGLDLSRARDLTAFTLTWLLDATKDQWRFASKTWFWTPADTLKERAKTDRAPYELWVQKKFMEAVPGPRIRYSWVADALQHLVAKYHPVMIGADQYGLEQLLDALGEKGGSIPAEVHPQGFQRRIIGERDGDHNRETGADDIVWWMPDSINKLEAALLEKRITVAVNPVMRMCAGGVVYEQNRTGHRMFNKDKATTRIDGMVSLAMSIGVATSTQASSSFWEIA</sequence>
<organism evidence="4 5">
    <name type="scientific">Nitrobacter winogradskyi</name>
    <name type="common">Nitrobacter agilis</name>
    <dbReference type="NCBI Taxonomy" id="913"/>
    <lineage>
        <taxon>Bacteria</taxon>
        <taxon>Pseudomonadati</taxon>
        <taxon>Pseudomonadota</taxon>
        <taxon>Alphaproteobacteria</taxon>
        <taxon>Hyphomicrobiales</taxon>
        <taxon>Nitrobacteraceae</taxon>
        <taxon>Nitrobacter</taxon>
    </lineage>
</organism>
<evidence type="ECO:0000313" key="5">
    <source>
        <dbReference type="Proteomes" id="UP000318825"/>
    </source>
</evidence>
<dbReference type="InterPro" id="IPR046461">
    <property type="entry name" value="TerL_ATPase"/>
</dbReference>
<dbReference type="Pfam" id="PF03354">
    <property type="entry name" value="TerL_ATPase"/>
    <property type="match status" value="1"/>
</dbReference>
<reference evidence="4 5" key="1">
    <citation type="submission" date="2019-06" db="EMBL/GenBank/DDBJ databases">
        <title>Whole genome shotgun sequence of Nitrobacter winogradskyi NBRC 14297.</title>
        <authorList>
            <person name="Hosoyama A."/>
            <person name="Uohara A."/>
            <person name="Ohji S."/>
            <person name="Ichikawa N."/>
        </authorList>
    </citation>
    <scope>NUCLEOTIDE SEQUENCE [LARGE SCALE GENOMIC DNA]</scope>
    <source>
        <strain evidence="4 5">NBRC 14297</strain>
    </source>
</reference>
<gene>
    <name evidence="4" type="ORF">NWI01_10570</name>
</gene>
<dbReference type="Gene3D" id="3.40.50.300">
    <property type="entry name" value="P-loop containing nucleotide triphosphate hydrolases"/>
    <property type="match status" value="1"/>
</dbReference>
<feature type="region of interest" description="Disordered" evidence="1">
    <location>
        <begin position="1"/>
        <end position="27"/>
    </location>
</feature>
<dbReference type="EMBL" id="BJNF01000026">
    <property type="protein sequence ID" value="GEC15165.1"/>
    <property type="molecule type" value="Genomic_DNA"/>
</dbReference>
<proteinExistence type="predicted"/>
<feature type="domain" description="Terminase large subunit-like ATPase" evidence="2">
    <location>
        <begin position="109"/>
        <end position="284"/>
    </location>
</feature>
<evidence type="ECO:0000256" key="1">
    <source>
        <dbReference type="SAM" id="MobiDB-lite"/>
    </source>
</evidence>
<feature type="domain" description="Terminase large subunit-like endonuclease" evidence="3">
    <location>
        <begin position="295"/>
        <end position="515"/>
    </location>
</feature>
<comment type="caution">
    <text evidence="4">The sequence shown here is derived from an EMBL/GenBank/DDBJ whole genome shotgun (WGS) entry which is preliminary data.</text>
</comment>
<dbReference type="PANTHER" id="PTHR41287">
    <property type="match status" value="1"/>
</dbReference>
<dbReference type="PANTHER" id="PTHR41287:SF1">
    <property type="entry name" value="PROTEIN YMFN"/>
    <property type="match status" value="1"/>
</dbReference>
<evidence type="ECO:0008006" key="6">
    <source>
        <dbReference type="Google" id="ProtNLM"/>
    </source>
</evidence>
<dbReference type="Proteomes" id="UP000318825">
    <property type="component" value="Unassembled WGS sequence"/>
</dbReference>
<accession>A0A4Y3W994</accession>
<dbReference type="InterPro" id="IPR005021">
    <property type="entry name" value="Terminase_largesu-like"/>
</dbReference>
<dbReference type="GO" id="GO:0004519">
    <property type="term" value="F:endonuclease activity"/>
    <property type="evidence" value="ECO:0007669"/>
    <property type="project" value="InterPro"/>
</dbReference>
<dbReference type="InterPro" id="IPR046462">
    <property type="entry name" value="TerL_nuclease"/>
</dbReference>
<dbReference type="RefSeq" id="WP_244613652.1">
    <property type="nucleotide sequence ID" value="NZ_BJNF01000026.1"/>
</dbReference>